<keyword evidence="3" id="KW-1185">Reference proteome</keyword>
<sequence length="265" mass="30469">MKDIRTRLLLSAACFFLCLSIAAPVRAGKDAIRPRPPLPVNSEKVRELNNVAKLMSRSDRLLLLDNVVSFWKLRVSIGERNPKDTSRPETFGLVENGQLSPSFVARTALQLLVMASNEGIMNFPEACDNEEDKRKLLRLFNGVPEQYRLYVPFAKLESVAQEWLGWPFDKSALPQADYFLRKEEGLFVDDVRLFESWPLYHEHGAFAQSFNLYPENDTWVMEGEVRGLYQAEGDILRVTKRDTFRLIAKKTGRHWCILSLDFNAQ</sequence>
<dbReference type="RefSeq" id="WP_154511358.1">
    <property type="nucleotide sequence ID" value="NZ_VUMH01000008.1"/>
</dbReference>
<comment type="caution">
    <text evidence="2">The sequence shown here is derived from an EMBL/GenBank/DDBJ whole genome shotgun (WGS) entry which is preliminary data.</text>
</comment>
<dbReference type="AlphaFoldDB" id="A0A6L5XLN2"/>
<gene>
    <name evidence="2" type="ORF">FYJ44_09135</name>
</gene>
<evidence type="ECO:0000256" key="1">
    <source>
        <dbReference type="SAM" id="SignalP"/>
    </source>
</evidence>
<evidence type="ECO:0000313" key="3">
    <source>
        <dbReference type="Proteomes" id="UP000477488"/>
    </source>
</evidence>
<proteinExistence type="predicted"/>
<feature type="chain" id="PRO_5026761665" evidence="1">
    <location>
        <begin position="28"/>
        <end position="265"/>
    </location>
</feature>
<protein>
    <submittedName>
        <fullName evidence="2">Uncharacterized protein</fullName>
    </submittedName>
</protein>
<keyword evidence="1" id="KW-0732">Signal</keyword>
<dbReference type="EMBL" id="VUMH01000008">
    <property type="protein sequence ID" value="MSS28193.1"/>
    <property type="molecule type" value="Genomic_DNA"/>
</dbReference>
<reference evidence="2 3" key="1">
    <citation type="submission" date="2019-09" db="EMBL/GenBank/DDBJ databases">
        <title>In-depth cultivation of the pig gut microbiome towards novel bacterial diversity and tailored functional studies.</title>
        <authorList>
            <person name="Wylensek D."/>
            <person name="Hitch T.C.A."/>
            <person name="Clavel T."/>
        </authorList>
    </citation>
    <scope>NUCLEOTIDE SEQUENCE [LARGE SCALE GENOMIC DNA]</scope>
    <source>
        <strain evidence="2 3">PG-178-WT-4</strain>
    </source>
</reference>
<dbReference type="Proteomes" id="UP000477488">
    <property type="component" value="Unassembled WGS sequence"/>
</dbReference>
<organism evidence="2 3">
    <name type="scientific">Desulfovibrio porci</name>
    <dbReference type="NCBI Taxonomy" id="2605782"/>
    <lineage>
        <taxon>Bacteria</taxon>
        <taxon>Pseudomonadati</taxon>
        <taxon>Thermodesulfobacteriota</taxon>
        <taxon>Desulfovibrionia</taxon>
        <taxon>Desulfovibrionales</taxon>
        <taxon>Desulfovibrionaceae</taxon>
        <taxon>Desulfovibrio</taxon>
    </lineage>
</organism>
<evidence type="ECO:0000313" key="2">
    <source>
        <dbReference type="EMBL" id="MSS28193.1"/>
    </source>
</evidence>
<accession>A0A6L5XLN2</accession>
<feature type="signal peptide" evidence="1">
    <location>
        <begin position="1"/>
        <end position="27"/>
    </location>
</feature>
<name>A0A6L5XLN2_9BACT</name>